<gene>
    <name evidence="8" type="primary">MYB3R1_0</name>
    <name evidence="8" type="ORF">CK203_069273</name>
</gene>
<comment type="subcellular location">
    <subcellularLocation>
        <location evidence="1">Nucleus</location>
    </subcellularLocation>
</comment>
<feature type="compositionally biased region" description="Low complexity" evidence="5">
    <location>
        <begin position="25"/>
        <end position="38"/>
    </location>
</feature>
<dbReference type="CDD" id="cd00167">
    <property type="entry name" value="SANT"/>
    <property type="match status" value="3"/>
</dbReference>
<sequence>MECAEETNSSFVGVSDGFQKMQPLSGRTRGPTRRSTTGKWTVEEDDMLREAVQCYKGKNWKKIVECLKDRTVIQCQHRWQKVLNPEIVKGSWTKEVKHYGCFWFPCQFLTSEDEKMMKLVKIYGPKKWSNIAKHLPGRIGKQCRESWSRQSGSLQSGELRVSLKKEEGGGMSGEGKTCVARRFLLPYILLLSPWPNILLISKREKISAGFSPIFKYTCLLRWHNHLNPAINKEAWTEEEDLALMHAHQIHGNKWAELTKFLPGRTDNAIKNHWNCSVKKKMDKYMASGLLAQFKSLPDVNYQNHSLHSLSLGAQDSNGNDSGVEHGKETEEITDYAKTSTVIDYSQSANRTANAVPSTREEFQMNEESIQGKGQHISLVSDSNRCHNSAEGVSFSLPEMPDQPRFSKVLGKNLSYDAGTFESRDWQFALQELTNISSLDLGQDLIKVSKHCICASGNHEMLPGPVLNAVGLTSSVMQNVEACSDQPVNMLISKCDCCPVIFPEAENHECLSFRDHLDCSAICNLDGCTDSLHYQSSNSQSSEISETLASQSIHPLRSELLGTSSCQTSLPVSLPDDDSTPIFGSEPNHLNDASLGTTEQEPVTCSQAGFIHTNDSASSPCDNGTDSFGLHIQPDNKESSRSVHLVAFVSGPSDIMKNFLATDEKPIMHTEQIDSGDIFNETCCFPSLDVPFFSCGLIESDSSHQQEYSPLGVRKLMMSPMDCFSPLGLWDSPSQDVSHETDLKNAAKTFASSPHILKKRHHELLTPSSQKRCEKKLGNAMNHGLYCTNSLTRDFSCLDLMLGENGDKASFVSPKNIQKKNSRPCMEDKENLSCAPERKKEWRNDAALSNHAIPGMNFDRSCPSDKIEKSSNVLAAEAKVDADAAVKVVSSIFLALVEFPNHIMKNFSSYGGQTVSIKSAFILELNESLKRTWLNEFVDCLESSSRSGTFLSQGPVKQSSGILVEDKNDLSSFSPDRVVHKMNRVLCPSARTPESPNSRQLEEIVHSEFLSGNSSFSVIVSPTAHGKKNGSCSGSVTPVKSAPSLTPLKIMSGSSGSDAGIDSMFCETPYKRGSESPSVLNSPWFISSFLPGLRTGTNITTEDIRNFMSPGGGSYDAIGLMGHFNDVADCPRSFGE</sequence>
<dbReference type="FunFam" id="1.10.10.60:FF:000016">
    <property type="entry name" value="Transcriptional activator Myb isoform A"/>
    <property type="match status" value="1"/>
</dbReference>
<evidence type="ECO:0000256" key="5">
    <source>
        <dbReference type="SAM" id="MobiDB-lite"/>
    </source>
</evidence>
<dbReference type="PROSITE" id="PS50090">
    <property type="entry name" value="MYB_LIKE"/>
    <property type="match status" value="3"/>
</dbReference>
<evidence type="ECO:0000259" key="6">
    <source>
        <dbReference type="PROSITE" id="PS50090"/>
    </source>
</evidence>
<reference evidence="8 9" key="1">
    <citation type="journal article" date="2018" name="PLoS Genet.">
        <title>Population sequencing reveals clonal diversity and ancestral inbreeding in the grapevine cultivar Chardonnay.</title>
        <authorList>
            <person name="Roach M.J."/>
            <person name="Johnson D.L."/>
            <person name="Bohlmann J."/>
            <person name="van Vuuren H.J."/>
            <person name="Jones S.J."/>
            <person name="Pretorius I.S."/>
            <person name="Schmidt S.A."/>
            <person name="Borneman A.R."/>
        </authorList>
    </citation>
    <scope>NUCLEOTIDE SEQUENCE [LARGE SCALE GENOMIC DNA]</scope>
    <source>
        <strain evidence="9">cv. Chardonnay</strain>
        <tissue evidence="8">Leaf</tissue>
    </source>
</reference>
<feature type="domain" description="Myb-like" evidence="6">
    <location>
        <begin position="32"/>
        <end position="83"/>
    </location>
</feature>
<dbReference type="Proteomes" id="UP000288805">
    <property type="component" value="Unassembled WGS sequence"/>
</dbReference>
<dbReference type="PANTHER" id="PTHR45614:SF266">
    <property type="entry name" value="TRANSCRIPTION FACTOR MYB3R-4"/>
    <property type="match status" value="1"/>
</dbReference>
<evidence type="ECO:0000256" key="4">
    <source>
        <dbReference type="ARBA" id="ARBA00023242"/>
    </source>
</evidence>
<evidence type="ECO:0000259" key="7">
    <source>
        <dbReference type="PROSITE" id="PS51294"/>
    </source>
</evidence>
<accession>A0A438C258</accession>
<dbReference type="GO" id="GO:0010468">
    <property type="term" value="P:regulation of gene expression"/>
    <property type="evidence" value="ECO:0007669"/>
    <property type="project" value="UniProtKB-ARBA"/>
</dbReference>
<feature type="region of interest" description="Disordered" evidence="5">
    <location>
        <begin position="15"/>
        <end position="38"/>
    </location>
</feature>
<keyword evidence="2" id="KW-0805">Transcription regulation</keyword>
<dbReference type="FunFam" id="1.10.10.60:FF:000324">
    <property type="entry name" value="Transcription factor MYB3R-2"/>
    <property type="match status" value="1"/>
</dbReference>
<dbReference type="Gene3D" id="1.10.10.60">
    <property type="entry name" value="Homeodomain-like"/>
    <property type="match status" value="3"/>
</dbReference>
<evidence type="ECO:0000256" key="3">
    <source>
        <dbReference type="ARBA" id="ARBA00023163"/>
    </source>
</evidence>
<comment type="caution">
    <text evidence="8">The sequence shown here is derived from an EMBL/GenBank/DDBJ whole genome shotgun (WGS) entry which is preliminary data.</text>
</comment>
<dbReference type="SUPFAM" id="SSF46689">
    <property type="entry name" value="Homeodomain-like"/>
    <property type="match status" value="3"/>
</dbReference>
<feature type="domain" description="HTH myb-type" evidence="7">
    <location>
        <begin position="38"/>
        <end position="87"/>
    </location>
</feature>
<feature type="domain" description="HTH myb-type" evidence="7">
    <location>
        <begin position="112"/>
        <end position="155"/>
    </location>
</feature>
<feature type="domain" description="Myb-like" evidence="6">
    <location>
        <begin position="111"/>
        <end position="151"/>
    </location>
</feature>
<dbReference type="AlphaFoldDB" id="A0A438C258"/>
<protein>
    <submittedName>
        <fullName evidence="8">Transcription factor MYB3R-1</fullName>
    </submittedName>
</protein>
<keyword evidence="4" id="KW-0539">Nucleus</keyword>
<dbReference type="GO" id="GO:0005634">
    <property type="term" value="C:nucleus"/>
    <property type="evidence" value="ECO:0007669"/>
    <property type="project" value="UniProtKB-SubCell"/>
</dbReference>
<evidence type="ECO:0000313" key="8">
    <source>
        <dbReference type="EMBL" id="RVW17319.1"/>
    </source>
</evidence>
<evidence type="ECO:0000256" key="2">
    <source>
        <dbReference type="ARBA" id="ARBA00023015"/>
    </source>
</evidence>
<evidence type="ECO:0000256" key="1">
    <source>
        <dbReference type="ARBA" id="ARBA00004123"/>
    </source>
</evidence>
<name>A0A438C258_VITVI</name>
<feature type="domain" description="Myb-like" evidence="6">
    <location>
        <begin position="227"/>
        <end position="277"/>
    </location>
</feature>
<dbReference type="InterPro" id="IPR001005">
    <property type="entry name" value="SANT/Myb"/>
</dbReference>
<dbReference type="InterPro" id="IPR017930">
    <property type="entry name" value="Myb_dom"/>
</dbReference>
<dbReference type="Pfam" id="PF00249">
    <property type="entry name" value="Myb_DNA-binding"/>
    <property type="match status" value="2"/>
</dbReference>
<dbReference type="PROSITE" id="PS51294">
    <property type="entry name" value="HTH_MYB"/>
    <property type="match status" value="3"/>
</dbReference>
<feature type="region of interest" description="Disordered" evidence="5">
    <location>
        <begin position="575"/>
        <end position="597"/>
    </location>
</feature>
<dbReference type="Pfam" id="PF13921">
    <property type="entry name" value="Myb_DNA-bind_6"/>
    <property type="match status" value="1"/>
</dbReference>
<dbReference type="SMART" id="SM00717">
    <property type="entry name" value="SANT"/>
    <property type="match status" value="3"/>
</dbReference>
<proteinExistence type="predicted"/>
<feature type="domain" description="HTH myb-type" evidence="7">
    <location>
        <begin position="227"/>
        <end position="281"/>
    </location>
</feature>
<evidence type="ECO:0000313" key="9">
    <source>
        <dbReference type="Proteomes" id="UP000288805"/>
    </source>
</evidence>
<dbReference type="InterPro" id="IPR050560">
    <property type="entry name" value="MYB_TF"/>
</dbReference>
<dbReference type="PANTHER" id="PTHR45614">
    <property type="entry name" value="MYB PROTEIN-RELATED"/>
    <property type="match status" value="1"/>
</dbReference>
<dbReference type="InterPro" id="IPR009057">
    <property type="entry name" value="Homeodomain-like_sf"/>
</dbReference>
<dbReference type="EMBL" id="QGNW01002579">
    <property type="protein sequence ID" value="RVW17319.1"/>
    <property type="molecule type" value="Genomic_DNA"/>
</dbReference>
<organism evidence="8 9">
    <name type="scientific">Vitis vinifera</name>
    <name type="common">Grape</name>
    <dbReference type="NCBI Taxonomy" id="29760"/>
    <lineage>
        <taxon>Eukaryota</taxon>
        <taxon>Viridiplantae</taxon>
        <taxon>Streptophyta</taxon>
        <taxon>Embryophyta</taxon>
        <taxon>Tracheophyta</taxon>
        <taxon>Spermatophyta</taxon>
        <taxon>Magnoliopsida</taxon>
        <taxon>eudicotyledons</taxon>
        <taxon>Gunneridae</taxon>
        <taxon>Pentapetalae</taxon>
        <taxon>rosids</taxon>
        <taxon>Vitales</taxon>
        <taxon>Vitaceae</taxon>
        <taxon>Viteae</taxon>
        <taxon>Vitis</taxon>
    </lineage>
</organism>
<keyword evidence="3" id="KW-0804">Transcription</keyword>